<evidence type="ECO:0000256" key="3">
    <source>
        <dbReference type="ARBA" id="ARBA00013253"/>
    </source>
</evidence>
<protein>
    <recommendedName>
        <fullName evidence="3">2-amino-4-hydroxy-6-hydroxymethyldihydropteridine diphosphokinase</fullName>
        <ecNumber evidence="3">2.7.6.3</ecNumber>
    </recommendedName>
</protein>
<sequence length="282" mass="31422">MSGKIILDELEIECLIGIFDWEREKKQKVLISFELDCDTKNAARADDINLAVDYKAISKAIISLVEPSEFFLIETMAEKIAETCLKFGGVKKAIVTVAKPGAIRGSKNVSVRIARPDDTHIVFFGVGGNIEPEQNIPAGIDFIRSRFEITRLSPFYRSEAWGVNSEQPDYINLAIEVRTDKDVFGARAEALLIEKLSGRKRTGDKFAPRALDIDLLLYDSVTGIKDGCRLPHLQLLTQQFVYLPMLDIAPELIVPGAGKKLKDITPIYDDPDLKIKKIGDTL</sequence>
<evidence type="ECO:0000256" key="1">
    <source>
        <dbReference type="ARBA" id="ARBA00005051"/>
    </source>
</evidence>
<reference evidence="10" key="1">
    <citation type="submission" date="2018-06" db="EMBL/GenBank/DDBJ databases">
        <authorList>
            <person name="Zhirakovskaya E."/>
        </authorList>
    </citation>
    <scope>NUCLEOTIDE SEQUENCE</scope>
</reference>
<evidence type="ECO:0000259" key="9">
    <source>
        <dbReference type="PROSITE" id="PS00794"/>
    </source>
</evidence>
<evidence type="ECO:0000256" key="4">
    <source>
        <dbReference type="ARBA" id="ARBA00022679"/>
    </source>
</evidence>
<comment type="similarity">
    <text evidence="2">In the N-terminal section; belongs to the DHNA family.</text>
</comment>
<dbReference type="NCBIfam" id="TIGR00526">
    <property type="entry name" value="folB_dom"/>
    <property type="match status" value="1"/>
</dbReference>
<evidence type="ECO:0000256" key="8">
    <source>
        <dbReference type="ARBA" id="ARBA00022909"/>
    </source>
</evidence>
<dbReference type="InterPro" id="IPR006156">
    <property type="entry name" value="Dihydroneopterin_aldolase"/>
</dbReference>
<dbReference type="InterPro" id="IPR043133">
    <property type="entry name" value="GTP-CH-I_C/QueF"/>
</dbReference>
<gene>
    <name evidence="10" type="ORF">MNBD_NITROSPINAE03-1475</name>
</gene>
<evidence type="ECO:0000313" key="10">
    <source>
        <dbReference type="EMBL" id="VAX22640.1"/>
    </source>
</evidence>
<proteinExistence type="inferred from homology"/>
<dbReference type="EMBL" id="UOGB01000246">
    <property type="protein sequence ID" value="VAX22640.1"/>
    <property type="molecule type" value="Genomic_DNA"/>
</dbReference>
<dbReference type="GO" id="GO:0046656">
    <property type="term" value="P:folic acid biosynthetic process"/>
    <property type="evidence" value="ECO:0007669"/>
    <property type="project" value="UniProtKB-KW"/>
</dbReference>
<evidence type="ECO:0000256" key="7">
    <source>
        <dbReference type="ARBA" id="ARBA00022840"/>
    </source>
</evidence>
<dbReference type="UniPathway" id="UPA00077">
    <property type="reaction ID" value="UER00155"/>
</dbReference>
<dbReference type="Pfam" id="PF02152">
    <property type="entry name" value="FolB"/>
    <property type="match status" value="1"/>
</dbReference>
<keyword evidence="5" id="KW-0547">Nucleotide-binding</keyword>
<name>A0A3B1CJ12_9ZZZZ</name>
<organism evidence="10">
    <name type="scientific">hydrothermal vent metagenome</name>
    <dbReference type="NCBI Taxonomy" id="652676"/>
    <lineage>
        <taxon>unclassified sequences</taxon>
        <taxon>metagenomes</taxon>
        <taxon>ecological metagenomes</taxon>
    </lineage>
</organism>
<dbReference type="SUPFAM" id="SSF55620">
    <property type="entry name" value="Tetrahydrobiopterin biosynthesis enzymes-like"/>
    <property type="match status" value="1"/>
</dbReference>
<keyword evidence="8" id="KW-0289">Folate biosynthesis</keyword>
<dbReference type="InterPro" id="IPR000550">
    <property type="entry name" value="Hppk"/>
</dbReference>
<dbReference type="SMART" id="SM00905">
    <property type="entry name" value="FolB"/>
    <property type="match status" value="1"/>
</dbReference>
<dbReference type="PANTHER" id="PTHR43071">
    <property type="entry name" value="2-AMINO-4-HYDROXY-6-HYDROXYMETHYLDIHYDROPTERIDINE PYROPHOSPHOKINASE"/>
    <property type="match status" value="1"/>
</dbReference>
<dbReference type="GO" id="GO:0005524">
    <property type="term" value="F:ATP binding"/>
    <property type="evidence" value="ECO:0007669"/>
    <property type="project" value="UniProtKB-KW"/>
</dbReference>
<dbReference type="InterPro" id="IPR006157">
    <property type="entry name" value="FolB_dom"/>
</dbReference>
<dbReference type="EC" id="2.7.6.3" evidence="3"/>
<dbReference type="InterPro" id="IPR035907">
    <property type="entry name" value="Hppk_sf"/>
</dbReference>
<dbReference type="NCBIfam" id="TIGR01498">
    <property type="entry name" value="folK"/>
    <property type="match status" value="1"/>
</dbReference>
<evidence type="ECO:0000256" key="2">
    <source>
        <dbReference type="ARBA" id="ARBA00009640"/>
    </source>
</evidence>
<dbReference type="Gene3D" id="3.30.1130.10">
    <property type="match status" value="1"/>
</dbReference>
<dbReference type="PROSITE" id="PS00794">
    <property type="entry name" value="HPPK"/>
    <property type="match status" value="1"/>
</dbReference>
<dbReference type="NCBIfam" id="TIGR00525">
    <property type="entry name" value="folB"/>
    <property type="match status" value="1"/>
</dbReference>
<evidence type="ECO:0000256" key="5">
    <source>
        <dbReference type="ARBA" id="ARBA00022741"/>
    </source>
</evidence>
<dbReference type="GO" id="GO:0003848">
    <property type="term" value="F:2-amino-4-hydroxy-6-hydroxymethyldihydropteridine diphosphokinase activity"/>
    <property type="evidence" value="ECO:0007669"/>
    <property type="project" value="UniProtKB-EC"/>
</dbReference>
<dbReference type="Pfam" id="PF01288">
    <property type="entry name" value="HPPK"/>
    <property type="match status" value="1"/>
</dbReference>
<comment type="pathway">
    <text evidence="1">Cofactor biosynthesis; tetrahydrofolate biosynthesis; 2-amino-4-hydroxy-6-hydroxymethyl-7,8-dihydropteridine diphosphate from 7,8-dihydroneopterin triphosphate: step 4/4.</text>
</comment>
<dbReference type="GO" id="GO:0004150">
    <property type="term" value="F:dihydroneopterin aldolase activity"/>
    <property type="evidence" value="ECO:0007669"/>
    <property type="project" value="InterPro"/>
</dbReference>
<accession>A0A3B1CJ12</accession>
<feature type="domain" description="7,8-dihydro-6-hydroxymethylpterin-pyrophosphokinase" evidence="9">
    <location>
        <begin position="205"/>
        <end position="216"/>
    </location>
</feature>
<keyword evidence="4" id="KW-0808">Transferase</keyword>
<dbReference type="Gene3D" id="3.30.70.560">
    <property type="entry name" value="7,8-Dihydro-6-hydroxymethylpterin-pyrophosphokinase HPPK"/>
    <property type="match status" value="1"/>
</dbReference>
<evidence type="ECO:0000256" key="6">
    <source>
        <dbReference type="ARBA" id="ARBA00022777"/>
    </source>
</evidence>
<dbReference type="PANTHER" id="PTHR43071:SF1">
    <property type="entry name" value="2-AMINO-4-HYDROXY-6-HYDROXYMETHYLDIHYDROPTERIDINE PYROPHOSPHOKINASE"/>
    <property type="match status" value="1"/>
</dbReference>
<keyword evidence="6" id="KW-0418">Kinase</keyword>
<keyword evidence="7" id="KW-0067">ATP-binding</keyword>
<dbReference type="GO" id="GO:0046654">
    <property type="term" value="P:tetrahydrofolate biosynthetic process"/>
    <property type="evidence" value="ECO:0007669"/>
    <property type="project" value="UniProtKB-UniPathway"/>
</dbReference>
<dbReference type="SUPFAM" id="SSF55083">
    <property type="entry name" value="6-hydroxymethyl-7,8-dihydropterin pyrophosphokinase, HPPK"/>
    <property type="match status" value="1"/>
</dbReference>
<dbReference type="GO" id="GO:0016301">
    <property type="term" value="F:kinase activity"/>
    <property type="evidence" value="ECO:0007669"/>
    <property type="project" value="UniProtKB-KW"/>
</dbReference>
<dbReference type="AlphaFoldDB" id="A0A3B1CJ12"/>